<dbReference type="Proteomes" id="UP001595445">
    <property type="component" value="Unassembled WGS sequence"/>
</dbReference>
<sequence length="128" mass="13681">MDLIADILLVAGSFGAAVYCYVLAARLKRFTTLESGMGGAIAVLSAQVDEMTAALDKARGAANGSAESLAALTARGEEVTRRLELLVASLHDLPEPKPAARPAEADPAEDDRRPRFVRRRRETMEAAE</sequence>
<accession>A0ABV7DU68</accession>
<dbReference type="EMBL" id="JBHRSM010000013">
    <property type="protein sequence ID" value="MFC3085886.1"/>
    <property type="molecule type" value="Genomic_DNA"/>
</dbReference>
<evidence type="ECO:0000313" key="3">
    <source>
        <dbReference type="EMBL" id="MFC3085886.1"/>
    </source>
</evidence>
<keyword evidence="2" id="KW-0472">Membrane</keyword>
<protein>
    <recommendedName>
        <fullName evidence="5">DUF2730 family protein</fullName>
    </recommendedName>
</protein>
<gene>
    <name evidence="3" type="ORF">ACFOD6_07475</name>
</gene>
<organism evidence="3 4">
    <name type="scientific">Tabrizicola soli</name>
    <dbReference type="NCBI Taxonomy" id="2185115"/>
    <lineage>
        <taxon>Bacteria</taxon>
        <taxon>Pseudomonadati</taxon>
        <taxon>Pseudomonadota</taxon>
        <taxon>Alphaproteobacteria</taxon>
        <taxon>Rhodobacterales</taxon>
        <taxon>Paracoccaceae</taxon>
        <taxon>Tabrizicola</taxon>
    </lineage>
</organism>
<evidence type="ECO:0000313" key="4">
    <source>
        <dbReference type="Proteomes" id="UP001595445"/>
    </source>
</evidence>
<evidence type="ECO:0000256" key="2">
    <source>
        <dbReference type="SAM" id="Phobius"/>
    </source>
</evidence>
<reference evidence="4" key="1">
    <citation type="journal article" date="2019" name="Int. J. Syst. Evol. Microbiol.">
        <title>The Global Catalogue of Microorganisms (GCM) 10K type strain sequencing project: providing services to taxonomists for standard genome sequencing and annotation.</title>
        <authorList>
            <consortium name="The Broad Institute Genomics Platform"/>
            <consortium name="The Broad Institute Genome Sequencing Center for Infectious Disease"/>
            <person name="Wu L."/>
            <person name="Ma J."/>
        </authorList>
    </citation>
    <scope>NUCLEOTIDE SEQUENCE [LARGE SCALE GENOMIC DNA]</scope>
    <source>
        <strain evidence="4">KCTC 62102</strain>
    </source>
</reference>
<proteinExistence type="predicted"/>
<feature type="region of interest" description="Disordered" evidence="1">
    <location>
        <begin position="93"/>
        <end position="128"/>
    </location>
</feature>
<evidence type="ECO:0008006" key="5">
    <source>
        <dbReference type="Google" id="ProtNLM"/>
    </source>
</evidence>
<comment type="caution">
    <text evidence="3">The sequence shown here is derived from an EMBL/GenBank/DDBJ whole genome shotgun (WGS) entry which is preliminary data.</text>
</comment>
<feature type="transmembrane region" description="Helical" evidence="2">
    <location>
        <begin position="6"/>
        <end position="24"/>
    </location>
</feature>
<evidence type="ECO:0000256" key="1">
    <source>
        <dbReference type="SAM" id="MobiDB-lite"/>
    </source>
</evidence>
<keyword evidence="2" id="KW-1133">Transmembrane helix</keyword>
<keyword evidence="4" id="KW-1185">Reference proteome</keyword>
<name>A0ABV7DU68_9RHOB</name>
<dbReference type="RefSeq" id="WP_197643187.1">
    <property type="nucleotide sequence ID" value="NZ_JAEACP010000008.1"/>
</dbReference>
<keyword evidence="2" id="KW-0812">Transmembrane</keyword>